<dbReference type="Proteomes" id="UP000552644">
    <property type="component" value="Unassembled WGS sequence"/>
</dbReference>
<name>A0A7W7QPC5_9ACTN</name>
<feature type="transmembrane region" description="Helical" evidence="1">
    <location>
        <begin position="37"/>
        <end position="67"/>
    </location>
</feature>
<dbReference type="RefSeq" id="WP_184717458.1">
    <property type="nucleotide sequence ID" value="NZ_JACHJP010000004.1"/>
</dbReference>
<accession>A0A7W7QPC5</accession>
<dbReference type="SUPFAM" id="SSF82171">
    <property type="entry name" value="DPP6 N-terminal domain-like"/>
    <property type="match status" value="1"/>
</dbReference>
<gene>
    <name evidence="2" type="ORF">FHS44_004427</name>
</gene>
<comment type="caution">
    <text evidence="2">The sequence shown here is derived from an EMBL/GenBank/DDBJ whole genome shotgun (WGS) entry which is preliminary data.</text>
</comment>
<protein>
    <submittedName>
        <fullName evidence="2">Uncharacterized protein</fullName>
    </submittedName>
</protein>
<proteinExistence type="predicted"/>
<dbReference type="AlphaFoldDB" id="A0A7W7QPC5"/>
<reference evidence="2 3" key="1">
    <citation type="submission" date="2020-08" db="EMBL/GenBank/DDBJ databases">
        <title>Genomic Encyclopedia of Type Strains, Phase III (KMG-III): the genomes of soil and plant-associated and newly described type strains.</title>
        <authorList>
            <person name="Whitman W."/>
        </authorList>
    </citation>
    <scope>NUCLEOTIDE SEQUENCE [LARGE SCALE GENOMIC DNA]</scope>
    <source>
        <strain evidence="2 3">CECT 8840</strain>
    </source>
</reference>
<keyword evidence="1" id="KW-0812">Transmembrane</keyword>
<dbReference type="EMBL" id="JACHJP010000004">
    <property type="protein sequence ID" value="MBB4917319.1"/>
    <property type="molecule type" value="Genomic_DNA"/>
</dbReference>
<keyword evidence="1" id="KW-1133">Transmembrane helix</keyword>
<organism evidence="2 3">
    <name type="scientific">Streptosporangium saharense</name>
    <dbReference type="NCBI Taxonomy" id="1706840"/>
    <lineage>
        <taxon>Bacteria</taxon>
        <taxon>Bacillati</taxon>
        <taxon>Actinomycetota</taxon>
        <taxon>Actinomycetes</taxon>
        <taxon>Streptosporangiales</taxon>
        <taxon>Streptosporangiaceae</taxon>
        <taxon>Streptosporangium</taxon>
    </lineage>
</organism>
<keyword evidence="1" id="KW-0472">Membrane</keyword>
<evidence type="ECO:0000313" key="2">
    <source>
        <dbReference type="EMBL" id="MBB4917319.1"/>
    </source>
</evidence>
<evidence type="ECO:0000313" key="3">
    <source>
        <dbReference type="Proteomes" id="UP000552644"/>
    </source>
</evidence>
<keyword evidence="3" id="KW-1185">Reference proteome</keyword>
<sequence>MNAAEERVVARLRDAAGAVGETVGEVPPFPEARRTGWWAPVLAAVTAAGAVVVTAAAMTVGVGVVAVGRAPEYFAVGDEHDVVFRRSDTGQETGRFPVPEAGLRFGLLASARDGFYVSASADACATRFFRVRLGPGGEVARAEPLTVELPEGTRPVSMAVSADGARLAYGLSRCPGAGANGVERLGVTDLAGGGSRVFASHREGMVSRLSVTGDGRFVAFQRTGVEVSLSAVDGREVPEGTVSAWRGVFGVKSGIPEVWVLDVGAVGTGTGGGDLGAARRVELRAASDVPMGMHGVRISADGRSFTAALGPVHSDGKGTGVIVRFDAGDGGQTEVLHRDGTSGLRLLGGDASGDHPLVLRGDEIGTVGTDGYRMLLRVREPTGVRIAW</sequence>
<evidence type="ECO:0000256" key="1">
    <source>
        <dbReference type="SAM" id="Phobius"/>
    </source>
</evidence>